<comment type="caution">
    <text evidence="3">The sequence shown here is derived from an EMBL/GenBank/DDBJ whole genome shotgun (WGS) entry which is preliminary data.</text>
</comment>
<evidence type="ECO:0000313" key="4">
    <source>
        <dbReference type="Proteomes" id="UP001501285"/>
    </source>
</evidence>
<dbReference type="EMBL" id="BAAANB010000001">
    <property type="protein sequence ID" value="GAA2020840.1"/>
    <property type="molecule type" value="Genomic_DNA"/>
</dbReference>
<evidence type="ECO:0000313" key="3">
    <source>
        <dbReference type="EMBL" id="GAA2020840.1"/>
    </source>
</evidence>
<evidence type="ECO:0000256" key="1">
    <source>
        <dbReference type="SAM" id="MobiDB-lite"/>
    </source>
</evidence>
<feature type="compositionally biased region" description="Low complexity" evidence="1">
    <location>
        <begin position="49"/>
        <end position="71"/>
    </location>
</feature>
<sequence length="247" mass="24883">MTETRARADRHGTGGLGRLVLSGVAVCALAACTQGAGAVTPASTPPVTSPTSASAAPASSTTTTPSKTPTSRVATGAPAPEVGKALAAAIDDLSTKKRNLVRLDAARKQLQVGNDALRQARTSVTSIRSAVYGTTRNCTAGWAQNSIVRSRSSAAVGNANAVMKAVSSRRGQLAVLAAAATNVERQVAAQRSTLTSMPNVRAAVFAARSTVAAESSATNKVNESAVALRNNAIQVSAGAAQIMAKTC</sequence>
<keyword evidence="2" id="KW-0732">Signal</keyword>
<feature type="signal peptide" evidence="2">
    <location>
        <begin position="1"/>
        <end position="30"/>
    </location>
</feature>
<keyword evidence="4" id="KW-1185">Reference proteome</keyword>
<evidence type="ECO:0008006" key="5">
    <source>
        <dbReference type="Google" id="ProtNLM"/>
    </source>
</evidence>
<organism evidence="3 4">
    <name type="scientific">Terrabacter terrae</name>
    <dbReference type="NCBI Taxonomy" id="318434"/>
    <lineage>
        <taxon>Bacteria</taxon>
        <taxon>Bacillati</taxon>
        <taxon>Actinomycetota</taxon>
        <taxon>Actinomycetes</taxon>
        <taxon>Micrococcales</taxon>
        <taxon>Intrasporangiaceae</taxon>
        <taxon>Terrabacter</taxon>
    </lineage>
</organism>
<evidence type="ECO:0000256" key="2">
    <source>
        <dbReference type="SAM" id="SignalP"/>
    </source>
</evidence>
<feature type="chain" id="PRO_5046964874" description="DUF5667 domain-containing protein" evidence="2">
    <location>
        <begin position="31"/>
        <end position="247"/>
    </location>
</feature>
<accession>A0ABP5F9H9</accession>
<reference evidence="4" key="1">
    <citation type="journal article" date="2019" name="Int. J. Syst. Evol. Microbiol.">
        <title>The Global Catalogue of Microorganisms (GCM) 10K type strain sequencing project: providing services to taxonomists for standard genome sequencing and annotation.</title>
        <authorList>
            <consortium name="The Broad Institute Genomics Platform"/>
            <consortium name="The Broad Institute Genome Sequencing Center for Infectious Disease"/>
            <person name="Wu L."/>
            <person name="Ma J."/>
        </authorList>
    </citation>
    <scope>NUCLEOTIDE SEQUENCE [LARGE SCALE GENOMIC DNA]</scope>
    <source>
        <strain evidence="4">JCM 14283</strain>
    </source>
</reference>
<name>A0ABP5F9H9_9MICO</name>
<proteinExistence type="predicted"/>
<dbReference type="Proteomes" id="UP001501285">
    <property type="component" value="Unassembled WGS sequence"/>
</dbReference>
<dbReference type="PROSITE" id="PS51257">
    <property type="entry name" value="PROKAR_LIPOPROTEIN"/>
    <property type="match status" value="1"/>
</dbReference>
<dbReference type="RefSeq" id="WP_343987465.1">
    <property type="nucleotide sequence ID" value="NZ_BAAANB010000001.1"/>
</dbReference>
<feature type="region of interest" description="Disordered" evidence="1">
    <location>
        <begin position="37"/>
        <end position="79"/>
    </location>
</feature>
<gene>
    <name evidence="3" type="ORF">GCM10009740_06620</name>
</gene>
<protein>
    <recommendedName>
        <fullName evidence="5">DUF5667 domain-containing protein</fullName>
    </recommendedName>
</protein>